<dbReference type="Pfam" id="PF00753">
    <property type="entry name" value="Lactamase_B"/>
    <property type="match status" value="1"/>
</dbReference>
<evidence type="ECO:0000256" key="4">
    <source>
        <dbReference type="ARBA" id="ARBA00022989"/>
    </source>
</evidence>
<dbReference type="EMBL" id="CP032418">
    <property type="protein sequence ID" value="AYC29684.1"/>
    <property type="molecule type" value="Genomic_DNA"/>
</dbReference>
<feature type="transmembrane region" description="Helical" evidence="6">
    <location>
        <begin position="346"/>
        <end position="370"/>
    </location>
</feature>
<dbReference type="OrthoDB" id="9761531at2"/>
<dbReference type="GO" id="GO:0005886">
    <property type="term" value="C:plasma membrane"/>
    <property type="evidence" value="ECO:0007669"/>
    <property type="project" value="UniProtKB-SubCell"/>
</dbReference>
<dbReference type="Gene3D" id="3.60.15.10">
    <property type="entry name" value="Ribonuclease Z/Hydroxyacylglutathione hydrolase-like"/>
    <property type="match status" value="1"/>
</dbReference>
<dbReference type="Pfam" id="PF03772">
    <property type="entry name" value="Competence"/>
    <property type="match status" value="1"/>
</dbReference>
<dbReference type="InterPro" id="IPR001279">
    <property type="entry name" value="Metallo-B-lactamas"/>
</dbReference>
<gene>
    <name evidence="8" type="ORF">D3873_07185</name>
</gene>
<name>A0A385YT17_9BACL</name>
<evidence type="ECO:0000256" key="5">
    <source>
        <dbReference type="ARBA" id="ARBA00023136"/>
    </source>
</evidence>
<dbReference type="NCBIfam" id="TIGR00361">
    <property type="entry name" value="ComEC_Rec2"/>
    <property type="match status" value="1"/>
</dbReference>
<dbReference type="Proteomes" id="UP000265725">
    <property type="component" value="Chromosome"/>
</dbReference>
<feature type="domain" description="Metallo-beta-lactamase" evidence="7">
    <location>
        <begin position="501"/>
        <end position="712"/>
    </location>
</feature>
<feature type="transmembrane region" description="Helical" evidence="6">
    <location>
        <begin position="6"/>
        <end position="36"/>
    </location>
</feature>
<keyword evidence="4 6" id="KW-1133">Transmembrane helix</keyword>
<keyword evidence="5 6" id="KW-0472">Membrane</keyword>
<keyword evidence="3 6" id="KW-0812">Transmembrane</keyword>
<dbReference type="InterPro" id="IPR004477">
    <property type="entry name" value="ComEC_N"/>
</dbReference>
<evidence type="ECO:0000256" key="1">
    <source>
        <dbReference type="ARBA" id="ARBA00004651"/>
    </source>
</evidence>
<feature type="transmembrane region" description="Helical" evidence="6">
    <location>
        <begin position="444"/>
        <end position="462"/>
    </location>
</feature>
<accession>A0A385YT17</accession>
<dbReference type="CDD" id="cd07731">
    <property type="entry name" value="ComA-like_MBL-fold"/>
    <property type="match status" value="1"/>
</dbReference>
<dbReference type="PANTHER" id="PTHR30619:SF7">
    <property type="entry name" value="BETA-LACTAMASE DOMAIN PROTEIN"/>
    <property type="match status" value="1"/>
</dbReference>
<keyword evidence="2" id="KW-1003">Cell membrane</keyword>
<dbReference type="SUPFAM" id="SSF56281">
    <property type="entry name" value="Metallo-hydrolase/oxidoreductase"/>
    <property type="match status" value="1"/>
</dbReference>
<comment type="subcellular location">
    <subcellularLocation>
        <location evidence="1">Cell membrane</location>
        <topology evidence="1">Multi-pass membrane protein</topology>
    </subcellularLocation>
</comment>
<dbReference type="KEGG" id="paek:D3873_07185"/>
<feature type="transmembrane region" description="Helical" evidence="6">
    <location>
        <begin position="255"/>
        <end position="271"/>
    </location>
</feature>
<evidence type="ECO:0000313" key="9">
    <source>
        <dbReference type="Proteomes" id="UP000265725"/>
    </source>
</evidence>
<dbReference type="AlphaFoldDB" id="A0A385YT17"/>
<protein>
    <submittedName>
        <fullName evidence="8">DNA internalization-related competence protein ComEC/Rec2</fullName>
    </submittedName>
</protein>
<dbReference type="RefSeq" id="WP_119883422.1">
    <property type="nucleotide sequence ID" value="NZ_CP032418.1"/>
</dbReference>
<dbReference type="NCBIfam" id="TIGR00360">
    <property type="entry name" value="ComEC_N-term"/>
    <property type="match status" value="1"/>
</dbReference>
<sequence>MSHWLLFVAVGACISAATLVLSPFFLLAHLFLVVIFWKRRYSVAATILYLVISCTILVRVHYVQPNSNKVFHNGVMEWTDTYKINGNTLSGVILDNSGTRWQATYQIPKEVDKIRFENEPLVGVLVQIEAIQVIPKQRVHRYAYDEKAYFAQESITGKISIETMYEVGYSNTFLNKWSTYRFTVGKHIDRTFPSPWNEEAKALLIGWKSSMDDKDRATYQTLGLSHLFAISGLHVSLLAWGLYGMLIRFGIRKRKALYTLLVCLPLYALLAGGSSSVWRSVLMAGAAIMFILKKKRNAISIAFSLSMIVLLFVKPAFILSVGFQLSYLATFALIYSQTFFSRLTSFWQTSLMITFLSQLMTLPVLLFHFFQVSISSFLMNILFVPLFTLVILPLNLLFFVLSYLPSGIFVGIMKVYSPIRQIIQECMYFAASIPYQTWNPGKPSLIWIVILYICILYALAVMERQESIRKILAILLIPLILFHLSPLVNRSIEVTFLDVGQGDSIFIQLPHGRKAILIDTGGFSSYTSNESWKQKDQTFAIGKDVVAKYLQGKGISKVEKVIATHADADHIEGLDDFLQLIDSKELVISPGTQNEPEMKKAIEISNKRKIPVREKYAGEGFALQGVQFRYLSPFEGNYEGNDDSLVVLMEGFQRKVLFTGDLEERGEKKLIEHTLLSHVDILKVGHHGSKTSSSKKFMETISPTYSIISVSATNRYGHPHPLVLAQLEAVGSEILLTKDIGSITFFIHPSGRLERMNE</sequence>
<evidence type="ECO:0000256" key="2">
    <source>
        <dbReference type="ARBA" id="ARBA00022475"/>
    </source>
</evidence>
<feature type="transmembrane region" description="Helical" evidence="6">
    <location>
        <begin position="471"/>
        <end position="488"/>
    </location>
</feature>
<feature type="transmembrane region" description="Helical" evidence="6">
    <location>
        <begin position="305"/>
        <end position="334"/>
    </location>
</feature>
<evidence type="ECO:0000259" key="7">
    <source>
        <dbReference type="SMART" id="SM00849"/>
    </source>
</evidence>
<reference evidence="9" key="1">
    <citation type="submission" date="2018-09" db="EMBL/GenBank/DDBJ databases">
        <authorList>
            <person name="Zhu H."/>
        </authorList>
    </citation>
    <scope>NUCLEOTIDE SEQUENCE [LARGE SCALE GENOMIC DNA]</scope>
    <source>
        <strain evidence="9">K2R23-3</strain>
    </source>
</reference>
<feature type="transmembrane region" description="Helical" evidence="6">
    <location>
        <begin position="382"/>
        <end position="404"/>
    </location>
</feature>
<evidence type="ECO:0000313" key="8">
    <source>
        <dbReference type="EMBL" id="AYC29684.1"/>
    </source>
</evidence>
<dbReference type="InterPro" id="IPR035681">
    <property type="entry name" value="ComA-like_MBL"/>
</dbReference>
<dbReference type="SMART" id="SM00849">
    <property type="entry name" value="Lactamase_B"/>
    <property type="match status" value="1"/>
</dbReference>
<dbReference type="InterPro" id="IPR004797">
    <property type="entry name" value="Competence_ComEC/Rec2"/>
</dbReference>
<dbReference type="InterPro" id="IPR036866">
    <property type="entry name" value="RibonucZ/Hydroxyglut_hydro"/>
</dbReference>
<organism evidence="8 9">
    <name type="scientific">Paenisporosarcina cavernae</name>
    <dbReference type="NCBI Taxonomy" id="2320858"/>
    <lineage>
        <taxon>Bacteria</taxon>
        <taxon>Bacillati</taxon>
        <taxon>Bacillota</taxon>
        <taxon>Bacilli</taxon>
        <taxon>Bacillales</taxon>
        <taxon>Caryophanaceae</taxon>
        <taxon>Paenisporosarcina</taxon>
    </lineage>
</organism>
<dbReference type="GO" id="GO:0030420">
    <property type="term" value="P:establishment of competence for transformation"/>
    <property type="evidence" value="ECO:0007669"/>
    <property type="project" value="InterPro"/>
</dbReference>
<feature type="transmembrane region" description="Helical" evidence="6">
    <location>
        <begin position="43"/>
        <end position="62"/>
    </location>
</feature>
<proteinExistence type="predicted"/>
<evidence type="ECO:0000256" key="6">
    <source>
        <dbReference type="SAM" id="Phobius"/>
    </source>
</evidence>
<dbReference type="PANTHER" id="PTHR30619">
    <property type="entry name" value="DNA INTERNALIZATION/COMPETENCE PROTEIN COMEC/REC2"/>
    <property type="match status" value="1"/>
</dbReference>
<feature type="transmembrane region" description="Helical" evidence="6">
    <location>
        <begin position="224"/>
        <end position="243"/>
    </location>
</feature>
<evidence type="ECO:0000256" key="3">
    <source>
        <dbReference type="ARBA" id="ARBA00022692"/>
    </source>
</evidence>
<dbReference type="InterPro" id="IPR052159">
    <property type="entry name" value="Competence_DNA_uptake"/>
</dbReference>
<keyword evidence="9" id="KW-1185">Reference proteome</keyword>